<dbReference type="AlphaFoldDB" id="A0AAU9WZR8"/>
<organism evidence="1 2">
    <name type="scientific">Pocillopora meandrina</name>
    <dbReference type="NCBI Taxonomy" id="46732"/>
    <lineage>
        <taxon>Eukaryota</taxon>
        <taxon>Metazoa</taxon>
        <taxon>Cnidaria</taxon>
        <taxon>Anthozoa</taxon>
        <taxon>Hexacorallia</taxon>
        <taxon>Scleractinia</taxon>
        <taxon>Astrocoeniina</taxon>
        <taxon>Pocilloporidae</taxon>
        <taxon>Pocillopora</taxon>
    </lineage>
</organism>
<name>A0AAU9WZR8_9CNID</name>
<dbReference type="EMBL" id="CALNXJ010000026">
    <property type="protein sequence ID" value="CAH3131870.1"/>
    <property type="molecule type" value="Genomic_DNA"/>
</dbReference>
<dbReference type="Proteomes" id="UP001159428">
    <property type="component" value="Unassembled WGS sequence"/>
</dbReference>
<protein>
    <submittedName>
        <fullName evidence="1">Uncharacterized protein</fullName>
    </submittedName>
</protein>
<gene>
    <name evidence="1" type="ORF">PMEA_00014865</name>
</gene>
<keyword evidence="2" id="KW-1185">Reference proteome</keyword>
<evidence type="ECO:0000313" key="1">
    <source>
        <dbReference type="EMBL" id="CAH3131870.1"/>
    </source>
</evidence>
<comment type="caution">
    <text evidence="1">The sequence shown here is derived from an EMBL/GenBank/DDBJ whole genome shotgun (WGS) entry which is preliminary data.</text>
</comment>
<accession>A0AAU9WZR8</accession>
<reference evidence="1 2" key="1">
    <citation type="submission" date="2022-05" db="EMBL/GenBank/DDBJ databases">
        <authorList>
            <consortium name="Genoscope - CEA"/>
            <person name="William W."/>
        </authorList>
    </citation>
    <scope>NUCLEOTIDE SEQUENCE [LARGE SCALE GENOMIC DNA]</scope>
</reference>
<sequence length="168" mass="19088">MPVVKNEILKQEDVEQCNPQGYVFPAELNLEVDPLIGANIPEALHTVGLRESVFNQRRDRKQSSGFAEKLNSEFAEFLLHQRTSINTGHGFEEMGLLFSHENVSGRHVTNAETMCHIICPALLVSRDVDFNSLSKDDVSEEVVHVVSCYDNHHFPDLEQRYHSKCNIL</sequence>
<proteinExistence type="predicted"/>
<evidence type="ECO:0000313" key="2">
    <source>
        <dbReference type="Proteomes" id="UP001159428"/>
    </source>
</evidence>